<evidence type="ECO:0000256" key="1">
    <source>
        <dbReference type="SAM" id="MobiDB-lite"/>
    </source>
</evidence>
<feature type="compositionally biased region" description="Low complexity" evidence="1">
    <location>
        <begin position="89"/>
        <end position="103"/>
    </location>
</feature>
<organism evidence="2 3">
    <name type="scientific">Prorocentrum cordatum</name>
    <dbReference type="NCBI Taxonomy" id="2364126"/>
    <lineage>
        <taxon>Eukaryota</taxon>
        <taxon>Sar</taxon>
        <taxon>Alveolata</taxon>
        <taxon>Dinophyceae</taxon>
        <taxon>Prorocentrales</taxon>
        <taxon>Prorocentraceae</taxon>
        <taxon>Prorocentrum</taxon>
    </lineage>
</organism>
<feature type="region of interest" description="Disordered" evidence="1">
    <location>
        <begin position="56"/>
        <end position="110"/>
    </location>
</feature>
<evidence type="ECO:0000313" key="3">
    <source>
        <dbReference type="Proteomes" id="UP001189429"/>
    </source>
</evidence>
<proteinExistence type="predicted"/>
<evidence type="ECO:0000313" key="2">
    <source>
        <dbReference type="EMBL" id="CAK0845385.1"/>
    </source>
</evidence>
<feature type="non-terminal residue" evidence="2">
    <location>
        <position position="233"/>
    </location>
</feature>
<keyword evidence="3" id="KW-1185">Reference proteome</keyword>
<dbReference type="EMBL" id="CAUYUJ010014732">
    <property type="protein sequence ID" value="CAK0845385.1"/>
    <property type="molecule type" value="Genomic_DNA"/>
</dbReference>
<name>A0ABN9TIC1_9DINO</name>
<dbReference type="Proteomes" id="UP001189429">
    <property type="component" value="Unassembled WGS sequence"/>
</dbReference>
<reference evidence="2" key="1">
    <citation type="submission" date="2023-10" db="EMBL/GenBank/DDBJ databases">
        <authorList>
            <person name="Chen Y."/>
            <person name="Shah S."/>
            <person name="Dougan E. K."/>
            <person name="Thang M."/>
            <person name="Chan C."/>
        </authorList>
    </citation>
    <scope>NUCLEOTIDE SEQUENCE [LARGE SCALE GENOMIC DNA]</scope>
</reference>
<gene>
    <name evidence="2" type="ORF">PCOR1329_LOCUS39192</name>
</gene>
<comment type="caution">
    <text evidence="2">The sequence shown here is derived from an EMBL/GenBank/DDBJ whole genome shotgun (WGS) entry which is preliminary data.</text>
</comment>
<protein>
    <submittedName>
        <fullName evidence="2">Uncharacterized protein</fullName>
    </submittedName>
</protein>
<sequence>MAFYREISIEFTKLKRRADKIRDQKKSTMGRKLGDLMTEANQVNLQMKRIKAEMEEMESGKYGKLDTAGKSGRPDGVAALDRKPRPPKRAAAASAEDVPAEGDAAGGEEDGAVDLFGEEADKLVVLEELDESDPTGKVCRDYAIGRSWTGKKPKEILDEFVRKSLRLGQKAIKYDRLPRVGARGERARCTVLVKEPVRAEPVEGCASAEEAGQLSATLALFELCAVRNLSTRT</sequence>
<accession>A0ABN9TIC1</accession>